<keyword evidence="3" id="KW-1185">Reference proteome</keyword>
<keyword evidence="1" id="KW-1133">Transmembrane helix</keyword>
<keyword evidence="1" id="KW-0812">Transmembrane</keyword>
<evidence type="ECO:0000313" key="3">
    <source>
        <dbReference type="Proteomes" id="UP001519293"/>
    </source>
</evidence>
<evidence type="ECO:0000256" key="1">
    <source>
        <dbReference type="SAM" id="Phobius"/>
    </source>
</evidence>
<proteinExistence type="predicted"/>
<feature type="transmembrane region" description="Helical" evidence="1">
    <location>
        <begin position="12"/>
        <end position="35"/>
    </location>
</feature>
<protein>
    <submittedName>
        <fullName evidence="2">Uncharacterized protein</fullName>
    </submittedName>
</protein>
<feature type="transmembrane region" description="Helical" evidence="1">
    <location>
        <begin position="41"/>
        <end position="61"/>
    </location>
</feature>
<accession>A0ABS4RAW0</accession>
<gene>
    <name evidence="2" type="ORF">J2Z40_000012</name>
</gene>
<dbReference type="RefSeq" id="WP_066395068.1">
    <property type="nucleotide sequence ID" value="NZ_JAGIKZ010000001.1"/>
</dbReference>
<dbReference type="Proteomes" id="UP001519293">
    <property type="component" value="Unassembled WGS sequence"/>
</dbReference>
<comment type="caution">
    <text evidence="2">The sequence shown here is derived from an EMBL/GenBank/DDBJ whole genome shotgun (WGS) entry which is preliminary data.</text>
</comment>
<evidence type="ECO:0000313" key="2">
    <source>
        <dbReference type="EMBL" id="MBP2239459.1"/>
    </source>
</evidence>
<organism evidence="2 3">
    <name type="scientific">Cytobacillus eiseniae</name>
    <dbReference type="NCBI Taxonomy" id="762947"/>
    <lineage>
        <taxon>Bacteria</taxon>
        <taxon>Bacillati</taxon>
        <taxon>Bacillota</taxon>
        <taxon>Bacilli</taxon>
        <taxon>Bacillales</taxon>
        <taxon>Bacillaceae</taxon>
        <taxon>Cytobacillus</taxon>
    </lineage>
</organism>
<reference evidence="2 3" key="1">
    <citation type="submission" date="2021-03" db="EMBL/GenBank/DDBJ databases">
        <title>Genomic Encyclopedia of Type Strains, Phase IV (KMG-IV): sequencing the most valuable type-strain genomes for metagenomic binning, comparative biology and taxonomic classification.</title>
        <authorList>
            <person name="Goeker M."/>
        </authorList>
    </citation>
    <scope>NUCLEOTIDE SEQUENCE [LARGE SCALE GENOMIC DNA]</scope>
    <source>
        <strain evidence="2 3">DSM 26675</strain>
    </source>
</reference>
<dbReference type="EMBL" id="JAGIKZ010000001">
    <property type="protein sequence ID" value="MBP2239459.1"/>
    <property type="molecule type" value="Genomic_DNA"/>
</dbReference>
<name>A0ABS4RAW0_9BACI</name>
<keyword evidence="1" id="KW-0472">Membrane</keyword>
<sequence length="251" mass="29379">MNIQQFYKKTASLSLSVSLGALIPPFFLILFGIMIIQDGRIVLIALPFLLYSFFCYQYYLICDKRSTAITVNSFERKSDVTLLESEQVLIHFLPSLSFRMLLFGNYGQLLGEVKNMNKWSISGLLPSFINRKRYGLYNELNELIAIFHLKKNQIEIETKECTKIMIWEQKKSQTELIYQINGETLIVNRAKLFMDYQFHLEKQKIGRLQKGWMPVEWSSKFKDPNTPVLSFIQKDEQIKIMIVALLSKILH</sequence>